<dbReference type="Proteomes" id="UP001549691">
    <property type="component" value="Unassembled WGS sequence"/>
</dbReference>
<feature type="transmembrane region" description="Helical" evidence="5">
    <location>
        <begin position="211"/>
        <end position="233"/>
    </location>
</feature>
<sequence>MIDFWYASYVVLGLIAGFLGGLLGIGGGIVMVPVLMMIFATQSFSPEHVMHLALGTSMAGIIFSSLASARTHHAHGAVRWIVVRNITPGIFLGAMLGTRVATLIPTRELVIFFGCFVLFIALQMLLKFQPKPGRKLPEALGQASVGLGIGGLSALVAIGGGSLTVPWLLRCNLTIQQAIGSSAAIGLPIAVFGSAGYIWNGYGASGLPARSLGFIYLPALSCMLVASTLAAPFGARLAHRMPVALLKQVFAVLLIAMAIKMLWTVI</sequence>
<evidence type="ECO:0000256" key="3">
    <source>
        <dbReference type="ARBA" id="ARBA00022989"/>
    </source>
</evidence>
<evidence type="ECO:0000256" key="1">
    <source>
        <dbReference type="ARBA" id="ARBA00004141"/>
    </source>
</evidence>
<evidence type="ECO:0000313" key="6">
    <source>
        <dbReference type="EMBL" id="MET7013603.1"/>
    </source>
</evidence>
<dbReference type="InterPro" id="IPR002781">
    <property type="entry name" value="TM_pro_TauE-like"/>
</dbReference>
<evidence type="ECO:0000256" key="2">
    <source>
        <dbReference type="ARBA" id="ARBA00022692"/>
    </source>
</evidence>
<feature type="transmembrane region" description="Helical" evidence="5">
    <location>
        <begin position="109"/>
        <end position="126"/>
    </location>
</feature>
<keyword evidence="4 5" id="KW-0472">Membrane</keyword>
<keyword evidence="7" id="KW-1185">Reference proteome</keyword>
<keyword evidence="5" id="KW-1003">Cell membrane</keyword>
<accession>A0ABV2TKC1</accession>
<comment type="similarity">
    <text evidence="5">Belongs to the 4-toluene sulfonate uptake permease (TSUP) (TC 2.A.102) family.</text>
</comment>
<dbReference type="Pfam" id="PF01925">
    <property type="entry name" value="TauE"/>
    <property type="match status" value="1"/>
</dbReference>
<feature type="transmembrane region" description="Helical" evidence="5">
    <location>
        <begin position="51"/>
        <end position="71"/>
    </location>
</feature>
<protein>
    <recommendedName>
        <fullName evidence="5">Probable membrane transporter protein</fullName>
    </recommendedName>
</protein>
<keyword evidence="2 5" id="KW-0812">Transmembrane</keyword>
<feature type="transmembrane region" description="Helical" evidence="5">
    <location>
        <begin position="245"/>
        <end position="263"/>
    </location>
</feature>
<keyword evidence="3 5" id="KW-1133">Transmembrane helix</keyword>
<evidence type="ECO:0000256" key="4">
    <source>
        <dbReference type="ARBA" id="ARBA00023136"/>
    </source>
</evidence>
<dbReference type="PANTHER" id="PTHR43483:SF3">
    <property type="entry name" value="MEMBRANE TRANSPORTER PROTEIN HI_0806-RELATED"/>
    <property type="match status" value="1"/>
</dbReference>
<dbReference type="EMBL" id="JBEWZI010000004">
    <property type="protein sequence ID" value="MET7013603.1"/>
    <property type="molecule type" value="Genomic_DNA"/>
</dbReference>
<organism evidence="6 7">
    <name type="scientific">Uliginosibacterium flavum</name>
    <dbReference type="NCBI Taxonomy" id="1396831"/>
    <lineage>
        <taxon>Bacteria</taxon>
        <taxon>Pseudomonadati</taxon>
        <taxon>Pseudomonadota</taxon>
        <taxon>Betaproteobacteria</taxon>
        <taxon>Rhodocyclales</taxon>
        <taxon>Zoogloeaceae</taxon>
        <taxon>Uliginosibacterium</taxon>
    </lineage>
</organism>
<feature type="transmembrane region" description="Helical" evidence="5">
    <location>
        <begin position="6"/>
        <end position="39"/>
    </location>
</feature>
<evidence type="ECO:0000256" key="5">
    <source>
        <dbReference type="RuleBase" id="RU363041"/>
    </source>
</evidence>
<proteinExistence type="inferred from homology"/>
<dbReference type="RefSeq" id="WP_354600066.1">
    <property type="nucleotide sequence ID" value="NZ_JBEWZI010000004.1"/>
</dbReference>
<evidence type="ECO:0000313" key="7">
    <source>
        <dbReference type="Proteomes" id="UP001549691"/>
    </source>
</evidence>
<comment type="subcellular location">
    <subcellularLocation>
        <location evidence="5">Cell membrane</location>
        <topology evidence="5">Multi-pass membrane protein</topology>
    </subcellularLocation>
    <subcellularLocation>
        <location evidence="1">Membrane</location>
        <topology evidence="1">Multi-pass membrane protein</topology>
    </subcellularLocation>
</comment>
<gene>
    <name evidence="6" type="ORF">ABXR19_05340</name>
</gene>
<reference evidence="6 7" key="1">
    <citation type="submission" date="2024-07" db="EMBL/GenBank/DDBJ databases">
        <title>Uliginosibacterium flavum JJ3220;KACC:17644.</title>
        <authorList>
            <person name="Kim M.K."/>
        </authorList>
    </citation>
    <scope>NUCLEOTIDE SEQUENCE [LARGE SCALE GENOMIC DNA]</scope>
    <source>
        <strain evidence="6 7">KACC:17644</strain>
    </source>
</reference>
<comment type="caution">
    <text evidence="6">The sequence shown here is derived from an EMBL/GenBank/DDBJ whole genome shotgun (WGS) entry which is preliminary data.</text>
</comment>
<feature type="transmembrane region" description="Helical" evidence="5">
    <location>
        <begin position="146"/>
        <end position="169"/>
    </location>
</feature>
<name>A0ABV2TKC1_9RHOO</name>
<feature type="transmembrane region" description="Helical" evidence="5">
    <location>
        <begin position="181"/>
        <end position="199"/>
    </location>
</feature>
<dbReference type="PANTHER" id="PTHR43483">
    <property type="entry name" value="MEMBRANE TRANSPORTER PROTEIN HI_0806-RELATED"/>
    <property type="match status" value="1"/>
</dbReference>